<keyword evidence="1 5" id="KW-0820">tRNA-binding</keyword>
<evidence type="ECO:0000256" key="5">
    <source>
        <dbReference type="HAMAP-Rule" id="MF_00844"/>
    </source>
</evidence>
<dbReference type="OrthoDB" id="9766163at2"/>
<dbReference type="GO" id="GO:0072344">
    <property type="term" value="P:rescue of stalled ribosome"/>
    <property type="evidence" value="ECO:0007669"/>
    <property type="project" value="UniProtKB-UniRule"/>
</dbReference>
<evidence type="ECO:0000313" key="7">
    <source>
        <dbReference type="EMBL" id="SHE27202.1"/>
    </source>
</evidence>
<comment type="subunit">
    <text evidence="5">Associates with stalled 50S ribosomal subunits. Binds to RqcP.</text>
</comment>
<dbReference type="GO" id="GO:0043023">
    <property type="term" value="F:ribosomal large subunit binding"/>
    <property type="evidence" value="ECO:0007669"/>
    <property type="project" value="UniProtKB-UniRule"/>
</dbReference>
<dbReference type="GO" id="GO:1990112">
    <property type="term" value="C:RQC complex"/>
    <property type="evidence" value="ECO:0007669"/>
    <property type="project" value="TreeGrafter"/>
</dbReference>
<evidence type="ECO:0000313" key="8">
    <source>
        <dbReference type="Proteomes" id="UP000184251"/>
    </source>
</evidence>
<evidence type="ECO:0000256" key="3">
    <source>
        <dbReference type="ARBA" id="ARBA00022884"/>
    </source>
</evidence>
<protein>
    <recommendedName>
        <fullName evidence="5">Rqc2 homolog RqcH</fullName>
        <shortName evidence="5">RqcH</shortName>
    </recommendedName>
</protein>
<keyword evidence="4 5" id="KW-0648">Protein biosynthesis</keyword>
<comment type="similarity">
    <text evidence="5">Belongs to the NEMF family.</text>
</comment>
<evidence type="ECO:0000256" key="1">
    <source>
        <dbReference type="ARBA" id="ARBA00022555"/>
    </source>
</evidence>
<reference evidence="7 8" key="1">
    <citation type="submission" date="2016-11" db="EMBL/GenBank/DDBJ databases">
        <authorList>
            <person name="Jaros S."/>
            <person name="Januszkiewicz K."/>
            <person name="Wedrychowicz H."/>
        </authorList>
    </citation>
    <scope>NUCLEOTIDE SEQUENCE [LARGE SCALE GENOMIC DNA]</scope>
    <source>
        <strain evidence="7 8">DSM 14828</strain>
    </source>
</reference>
<dbReference type="PANTHER" id="PTHR15239">
    <property type="entry name" value="NUCLEAR EXPORT MEDIATOR FACTOR NEMF"/>
    <property type="match status" value="1"/>
</dbReference>
<accession>A0A1M4S4Q8</accession>
<dbReference type="RefSeq" id="WP_073269062.1">
    <property type="nucleotide sequence ID" value="NZ_FQTU01000001.1"/>
</dbReference>
<dbReference type="Pfam" id="PF05833">
    <property type="entry name" value="NFACT_N"/>
    <property type="match status" value="1"/>
</dbReference>
<dbReference type="InterPro" id="IPR043682">
    <property type="entry name" value="RqcH_bacterial"/>
</dbReference>
<dbReference type="AlphaFoldDB" id="A0A1M4S4Q8"/>
<dbReference type="Proteomes" id="UP000184251">
    <property type="component" value="Unassembled WGS sequence"/>
</dbReference>
<dbReference type="Gene3D" id="2.30.310.10">
    <property type="entry name" value="ibrinogen binding protein from staphylococcus aureus domain"/>
    <property type="match status" value="1"/>
</dbReference>
<evidence type="ECO:0000256" key="4">
    <source>
        <dbReference type="ARBA" id="ARBA00022917"/>
    </source>
</evidence>
<dbReference type="GO" id="GO:0019843">
    <property type="term" value="F:rRNA binding"/>
    <property type="evidence" value="ECO:0007669"/>
    <property type="project" value="UniProtKB-UniRule"/>
</dbReference>
<dbReference type="HAMAP" id="MF_00844_B">
    <property type="entry name" value="RqcH_B"/>
    <property type="match status" value="1"/>
</dbReference>
<gene>
    <name evidence="5" type="primary">rqcH</name>
    <name evidence="7" type="ORF">SAMN02746064_00051</name>
</gene>
<comment type="function">
    <text evidence="5">Key component of the ribosome quality control system (RQC), a ribosome-associated complex that mediates the extraction of incompletely synthesized nascent chains from stalled ribosomes and their subsequent degradation. RqcH recruits Ala-charged tRNA, and with RqcP directs the elongation of stalled nascent chains on 50S ribosomal subunits, leading to non-templated C-terminal alanine extensions (Ala tail). The Ala tail promotes nascent chain degradation. May add between 1 and at least 8 Ala residues. Binds to stalled 50S ribosomal subunits.</text>
</comment>
<feature type="domain" description="NFACT RNA-binding" evidence="6">
    <location>
        <begin position="458"/>
        <end position="549"/>
    </location>
</feature>
<proteinExistence type="inferred from homology"/>
<evidence type="ECO:0000259" key="6">
    <source>
        <dbReference type="Pfam" id="PF05670"/>
    </source>
</evidence>
<keyword evidence="2 5" id="KW-0699">rRNA-binding</keyword>
<name>A0A1M4S4Q8_9FIRM</name>
<dbReference type="FunFam" id="2.30.310.10:FF:000004">
    <property type="entry name" value="Fibronectin-binding protein A"/>
    <property type="match status" value="1"/>
</dbReference>
<dbReference type="PANTHER" id="PTHR15239:SF6">
    <property type="entry name" value="RIBOSOME QUALITY CONTROL COMPLEX SUBUNIT NEMF"/>
    <property type="match status" value="1"/>
</dbReference>
<dbReference type="InterPro" id="IPR008532">
    <property type="entry name" value="NFACT_RNA-bd"/>
</dbReference>
<dbReference type="Pfam" id="PF05670">
    <property type="entry name" value="NFACT-R_1"/>
    <property type="match status" value="1"/>
</dbReference>
<dbReference type="GO" id="GO:0000049">
    <property type="term" value="F:tRNA binding"/>
    <property type="evidence" value="ECO:0007669"/>
    <property type="project" value="UniProtKB-UniRule"/>
</dbReference>
<keyword evidence="3 5" id="KW-0694">RNA-binding</keyword>
<dbReference type="Gene3D" id="1.10.8.50">
    <property type="match status" value="1"/>
</dbReference>
<sequence length="581" mass="66179">MPLDGFAVHHLQHELSKALVGGKINKIYQPEKDELILNITNKKSKYELLISANNNHPRIHFITATKENPQSPPMFCMLLRKKLSNGIITAVRQIEFDRIVELTVTSKDELFDFSEKKLLVEIMGRHSNIILLENGIITDSIKRINRFVSSFREVLPGRSYVAPPMNKRDFSSLDDEEFKKLLLSAPDKKIDKAVMDSFQGISKLIAREVCNRLDINTEFAASDIPESLICKIKNILTVLKGSPKYCIYKDPDSKEIKDFSTVAITLFDGMEASCYPDVSQMLEDYYRLKDSHQRIKERTASISQIIGNKLERNYNKLNKLTEDRKNAEDADKFRLYADMLYANLYALKSPVKEVVLDNFTDGTKITIPLDIRKTPGENAKKYYDRYNKAKRALSYIDEQTQKTKEEIYYLESILDSISKCDSIGELREIKDELAENGLIKSYKKSKKNQQQSLSAPDVFRSSEGYDILVGKNNKQNDMLTTKTASKDDLWFHVKDQPGSHVVVRCEGKTPGEATIFEAAMLAAYFSKAKMSSNAAVDYTLIKFVKKPKSAKAGMVIYTDNKTVYVTPSEKKVTDLKNNMTS</sequence>
<dbReference type="STRING" id="1120975.SAMN02746064_00051"/>
<dbReference type="InterPro" id="IPR051608">
    <property type="entry name" value="RQC_Subunit_NEMF"/>
</dbReference>
<keyword evidence="8" id="KW-1185">Reference proteome</keyword>
<organism evidence="7 8">
    <name type="scientific">Alkalibacter saccharofermentans DSM 14828</name>
    <dbReference type="NCBI Taxonomy" id="1120975"/>
    <lineage>
        <taxon>Bacteria</taxon>
        <taxon>Bacillati</taxon>
        <taxon>Bacillota</taxon>
        <taxon>Clostridia</taxon>
        <taxon>Eubacteriales</taxon>
        <taxon>Eubacteriaceae</taxon>
        <taxon>Alkalibacter</taxon>
    </lineage>
</organism>
<evidence type="ECO:0000256" key="2">
    <source>
        <dbReference type="ARBA" id="ARBA00022730"/>
    </source>
</evidence>
<dbReference type="EMBL" id="FQTU01000001">
    <property type="protein sequence ID" value="SHE27202.1"/>
    <property type="molecule type" value="Genomic_DNA"/>
</dbReference>